<feature type="transmembrane region" description="Helical" evidence="1">
    <location>
        <begin position="9"/>
        <end position="28"/>
    </location>
</feature>
<dbReference type="GO" id="GO:0016757">
    <property type="term" value="F:glycosyltransferase activity"/>
    <property type="evidence" value="ECO:0007669"/>
    <property type="project" value="UniProtKB-KW"/>
</dbReference>
<keyword evidence="4" id="KW-1185">Reference proteome</keyword>
<dbReference type="AlphaFoldDB" id="A0A9X2F3K9"/>
<evidence type="ECO:0000313" key="4">
    <source>
        <dbReference type="Proteomes" id="UP001155182"/>
    </source>
</evidence>
<feature type="transmembrane region" description="Helical" evidence="1">
    <location>
        <begin position="156"/>
        <end position="179"/>
    </location>
</feature>
<evidence type="ECO:0000256" key="1">
    <source>
        <dbReference type="SAM" id="Phobius"/>
    </source>
</evidence>
<evidence type="ECO:0000313" key="3">
    <source>
        <dbReference type="EMBL" id="MCO4293616.1"/>
    </source>
</evidence>
<feature type="transmembrane region" description="Helical" evidence="1">
    <location>
        <begin position="261"/>
        <end position="279"/>
    </location>
</feature>
<dbReference type="EC" id="2.4.-.-" evidence="3"/>
<keyword evidence="3" id="KW-0808">Transferase</keyword>
<organism evidence="3 4">
    <name type="scientific">Solitalea agri</name>
    <dbReference type="NCBI Taxonomy" id="2953739"/>
    <lineage>
        <taxon>Bacteria</taxon>
        <taxon>Pseudomonadati</taxon>
        <taxon>Bacteroidota</taxon>
        <taxon>Sphingobacteriia</taxon>
        <taxon>Sphingobacteriales</taxon>
        <taxon>Sphingobacteriaceae</taxon>
        <taxon>Solitalea</taxon>
    </lineage>
</organism>
<reference evidence="3" key="1">
    <citation type="submission" date="2022-06" db="EMBL/GenBank/DDBJ databases">
        <title>Solitalea sp. MAHUQ-68 isolated from rhizospheric soil.</title>
        <authorList>
            <person name="Huq M.A."/>
        </authorList>
    </citation>
    <scope>NUCLEOTIDE SEQUENCE</scope>
    <source>
        <strain evidence="3">MAHUQ-68</strain>
    </source>
</reference>
<feature type="transmembrane region" description="Helical" evidence="1">
    <location>
        <begin position="347"/>
        <end position="371"/>
    </location>
</feature>
<feature type="transmembrane region" description="Helical" evidence="1">
    <location>
        <begin position="238"/>
        <end position="255"/>
    </location>
</feature>
<dbReference type="RefSeq" id="WP_252588270.1">
    <property type="nucleotide sequence ID" value="NZ_JAMWYS010000036.1"/>
</dbReference>
<feature type="transmembrane region" description="Helical" evidence="1">
    <location>
        <begin position="299"/>
        <end position="316"/>
    </location>
</feature>
<dbReference type="Proteomes" id="UP001155182">
    <property type="component" value="Unassembled WGS sequence"/>
</dbReference>
<sequence length="489" mass="55089">MNQPITKSTYLFLFTICCIVYLLGSLVKHNTIDLNQVICFTFSALAAYSTFRLAQALYNKETGQLAALIFVTSQAIIFSIGSIKADTILTGSIILGTWQLVEFIKSKKLVNLIILFLAITLGVIIQGPITAVIIGSAIGCNLLYSDKWKILSNWKWLSGLLLFLGALTVVYFCPLPAAIKNILFLENSSSQELSASFNFSFFYTLLWTLFPWSILVFIALTSNCKAFWNAKFKPNSNIDLLALGGIFIGFLYLLATQFKSPQYLIVLSPFTAILLASFLYKQVQLQNWKMLAKLEKIQLLVIGLLILICLLVNVWFFPIQNFAIEIVSVISLSVLFFIVLRGNRQGYLYRIIAPSAFAILAAIFLASTSFYPQLLTYQADYKMALLAKEQAIPADQIYTYTPTVSAFNNQSNDEVPKLNPEQIQDKIHKNNKFYLFISNENINDLIALKLPIKRQLEIPHYAGSLLNIEFLNPLTRSKTLKKGYLLEIN</sequence>
<evidence type="ECO:0000259" key="2">
    <source>
        <dbReference type="Pfam" id="PF13231"/>
    </source>
</evidence>
<protein>
    <submittedName>
        <fullName evidence="3">Glycosyltransferase family 39 protein</fullName>
        <ecNumber evidence="3">2.4.-.-</ecNumber>
    </submittedName>
</protein>
<feature type="domain" description="Glycosyltransferase RgtA/B/C/D-like" evidence="2">
    <location>
        <begin position="37"/>
        <end position="171"/>
    </location>
</feature>
<keyword evidence="1" id="KW-0472">Membrane</keyword>
<accession>A0A9X2F3K9</accession>
<dbReference type="InterPro" id="IPR038731">
    <property type="entry name" value="RgtA/B/C-like"/>
</dbReference>
<keyword evidence="1" id="KW-1133">Transmembrane helix</keyword>
<feature type="transmembrane region" description="Helical" evidence="1">
    <location>
        <begin position="322"/>
        <end position="340"/>
    </location>
</feature>
<comment type="caution">
    <text evidence="3">The sequence shown here is derived from an EMBL/GenBank/DDBJ whole genome shotgun (WGS) entry which is preliminary data.</text>
</comment>
<dbReference type="EMBL" id="JAMWYS010000036">
    <property type="protein sequence ID" value="MCO4293616.1"/>
    <property type="molecule type" value="Genomic_DNA"/>
</dbReference>
<name>A0A9X2F3K9_9SPHI</name>
<gene>
    <name evidence="3" type="ORF">NF867_12140</name>
</gene>
<keyword evidence="3" id="KW-0328">Glycosyltransferase</keyword>
<keyword evidence="1" id="KW-0812">Transmembrane</keyword>
<feature type="transmembrane region" description="Helical" evidence="1">
    <location>
        <begin position="199"/>
        <end position="218"/>
    </location>
</feature>
<proteinExistence type="predicted"/>
<feature type="transmembrane region" description="Helical" evidence="1">
    <location>
        <begin position="112"/>
        <end position="144"/>
    </location>
</feature>
<dbReference type="Pfam" id="PF13231">
    <property type="entry name" value="PMT_2"/>
    <property type="match status" value="1"/>
</dbReference>